<dbReference type="GO" id="GO:0008745">
    <property type="term" value="F:N-acetylmuramoyl-L-alanine amidase activity"/>
    <property type="evidence" value="ECO:0007669"/>
    <property type="project" value="InterPro"/>
</dbReference>
<dbReference type="SMART" id="SM00644">
    <property type="entry name" value="Ami_2"/>
    <property type="match status" value="1"/>
</dbReference>
<evidence type="ECO:0000313" key="5">
    <source>
        <dbReference type="EMBL" id="SHE37001.1"/>
    </source>
</evidence>
<gene>
    <name evidence="5" type="ORF">SAMN05443638_101227</name>
</gene>
<name>A0A1M4SXP8_9CLOT</name>
<dbReference type="InterPro" id="IPR002502">
    <property type="entry name" value="Amidase_domain"/>
</dbReference>
<evidence type="ECO:0000256" key="2">
    <source>
        <dbReference type="SAM" id="Phobius"/>
    </source>
</evidence>
<keyword evidence="6" id="KW-1185">Reference proteome</keyword>
<dbReference type="Proteomes" id="UP000184035">
    <property type="component" value="Unassembled WGS sequence"/>
</dbReference>
<dbReference type="Gene3D" id="3.40.80.10">
    <property type="entry name" value="Peptidoglycan recognition protein-like"/>
    <property type="match status" value="1"/>
</dbReference>
<protein>
    <submittedName>
        <fullName evidence="5">N-acetylmuramoyl-L-alanine amidase</fullName>
    </submittedName>
</protein>
<reference evidence="5 6" key="1">
    <citation type="submission" date="2016-11" db="EMBL/GenBank/DDBJ databases">
        <authorList>
            <person name="Jaros S."/>
            <person name="Januszkiewicz K."/>
            <person name="Wedrychowicz H."/>
        </authorList>
    </citation>
    <scope>NUCLEOTIDE SEQUENCE [LARGE SCALE GENOMIC DNA]</scope>
    <source>
        <strain evidence="5 6">DSM 2631</strain>
    </source>
</reference>
<keyword evidence="2" id="KW-1133">Transmembrane helix</keyword>
<dbReference type="PANTHER" id="PTHR11022">
    <property type="entry name" value="PEPTIDOGLYCAN RECOGNITION PROTEIN"/>
    <property type="match status" value="1"/>
</dbReference>
<dbReference type="EMBL" id="FQVM01000001">
    <property type="protein sequence ID" value="SHE37001.1"/>
    <property type="molecule type" value="Genomic_DNA"/>
</dbReference>
<accession>A0A1M4SXP8</accession>
<feature type="transmembrane region" description="Helical" evidence="2">
    <location>
        <begin position="21"/>
        <end position="39"/>
    </location>
</feature>
<feature type="domain" description="N-acetylmuramoyl-L-alanine amidase" evidence="3">
    <location>
        <begin position="84"/>
        <end position="208"/>
    </location>
</feature>
<sequence length="223" mass="25942">MNKEDKKRVTIRKILIIYRKFYLRYCLVLILISFFIYISNISREIHIKNNTLGNESNIFYKLLGKNKKLEILKEDLNIVDEQYEWKEELNYNLNVKSIIIHHSSTTEADCEAIHEGHIRKGWSGIGYHFFINKDGTIHRGRPEKAIGAHTIGYNAISLGICLEGNFQNETISNDQQNSLINLLKYLTKKYNINDIIGHNDVYQTSCPGKNIDLEYIKSVTEKS</sequence>
<dbReference type="AlphaFoldDB" id="A0A1M4SXP8"/>
<proteinExistence type="inferred from homology"/>
<dbReference type="CDD" id="cd06583">
    <property type="entry name" value="PGRP"/>
    <property type="match status" value="1"/>
</dbReference>
<dbReference type="GO" id="GO:0009253">
    <property type="term" value="P:peptidoglycan catabolic process"/>
    <property type="evidence" value="ECO:0007669"/>
    <property type="project" value="InterPro"/>
</dbReference>
<dbReference type="Pfam" id="PF01510">
    <property type="entry name" value="Amidase_2"/>
    <property type="match status" value="1"/>
</dbReference>
<dbReference type="OrthoDB" id="9811296at2"/>
<dbReference type="PANTHER" id="PTHR11022:SF41">
    <property type="entry name" value="PEPTIDOGLYCAN-RECOGNITION PROTEIN LC-RELATED"/>
    <property type="match status" value="1"/>
</dbReference>
<feature type="domain" description="Peptidoglycan recognition protein family" evidence="4">
    <location>
        <begin position="76"/>
        <end position="202"/>
    </location>
</feature>
<organism evidence="5 6">
    <name type="scientific">Clostridium fallax</name>
    <dbReference type="NCBI Taxonomy" id="1533"/>
    <lineage>
        <taxon>Bacteria</taxon>
        <taxon>Bacillati</taxon>
        <taxon>Bacillota</taxon>
        <taxon>Clostridia</taxon>
        <taxon>Eubacteriales</taxon>
        <taxon>Clostridiaceae</taxon>
        <taxon>Clostridium</taxon>
    </lineage>
</organism>
<keyword evidence="2" id="KW-0812">Transmembrane</keyword>
<dbReference type="RefSeq" id="WP_083573418.1">
    <property type="nucleotide sequence ID" value="NZ_FQVM01000001.1"/>
</dbReference>
<dbReference type="SMART" id="SM00701">
    <property type="entry name" value="PGRP"/>
    <property type="match status" value="1"/>
</dbReference>
<dbReference type="InterPro" id="IPR015510">
    <property type="entry name" value="PGRP"/>
</dbReference>
<dbReference type="STRING" id="1533.SAMN05443638_101227"/>
<evidence type="ECO:0000259" key="3">
    <source>
        <dbReference type="SMART" id="SM00644"/>
    </source>
</evidence>
<dbReference type="InterPro" id="IPR036505">
    <property type="entry name" value="Amidase/PGRP_sf"/>
</dbReference>
<dbReference type="InterPro" id="IPR006619">
    <property type="entry name" value="PGRP_domain_met/bac"/>
</dbReference>
<keyword evidence="2" id="KW-0472">Membrane</keyword>
<evidence type="ECO:0000256" key="1">
    <source>
        <dbReference type="ARBA" id="ARBA00007553"/>
    </source>
</evidence>
<dbReference type="SUPFAM" id="SSF55846">
    <property type="entry name" value="N-acetylmuramoyl-L-alanine amidase-like"/>
    <property type="match status" value="1"/>
</dbReference>
<evidence type="ECO:0000313" key="6">
    <source>
        <dbReference type="Proteomes" id="UP000184035"/>
    </source>
</evidence>
<comment type="similarity">
    <text evidence="1">Belongs to the N-acetylmuramoyl-L-alanine amidase 2 family.</text>
</comment>
<dbReference type="GO" id="GO:0008270">
    <property type="term" value="F:zinc ion binding"/>
    <property type="evidence" value="ECO:0007669"/>
    <property type="project" value="InterPro"/>
</dbReference>
<evidence type="ECO:0000259" key="4">
    <source>
        <dbReference type="SMART" id="SM00701"/>
    </source>
</evidence>